<dbReference type="InterPro" id="IPR012296">
    <property type="entry name" value="Nuclease_put_TT1808"/>
</dbReference>
<dbReference type="SUPFAM" id="SSF52980">
    <property type="entry name" value="Restriction endonuclease-like"/>
    <property type="match status" value="1"/>
</dbReference>
<accession>A0A385STR8</accession>
<evidence type="ECO:0000313" key="2">
    <source>
        <dbReference type="EMBL" id="AYB33080.1"/>
    </source>
</evidence>
<sequence length="188" mass="21804">MVISWKMVALVMQRREEDLMTTMELYKTLPEGLRAEIIDSQIYMSPAPFMIHQRILNKINNKLFNYLEQMGHGEVVIAPMDVFFDEEKNSVQPDLAVLLDTNPAVRENSGHIHGSPDLLVEVLSEGNQAYDLILKKELYQRFGVKEYWVVEPYSKRTYVFQWIDGSYVLAGDQIGQLYSPLLKIDLKF</sequence>
<dbReference type="Pfam" id="PF05685">
    <property type="entry name" value="Uma2"/>
    <property type="match status" value="1"/>
</dbReference>
<keyword evidence="2" id="KW-0378">Hydrolase</keyword>
<gene>
    <name evidence="2" type="ORF">D4L85_21970</name>
</gene>
<keyword evidence="3" id="KW-1185">Reference proteome</keyword>
<protein>
    <submittedName>
        <fullName evidence="2">Uma2 family endonuclease</fullName>
    </submittedName>
</protein>
<evidence type="ECO:0000259" key="1">
    <source>
        <dbReference type="Pfam" id="PF05685"/>
    </source>
</evidence>
<evidence type="ECO:0000313" key="3">
    <source>
        <dbReference type="Proteomes" id="UP000266183"/>
    </source>
</evidence>
<proteinExistence type="predicted"/>
<dbReference type="Proteomes" id="UP000266183">
    <property type="component" value="Chromosome"/>
</dbReference>
<dbReference type="InterPro" id="IPR011335">
    <property type="entry name" value="Restrct_endonuc-II-like"/>
</dbReference>
<dbReference type="CDD" id="cd06260">
    <property type="entry name" value="DUF820-like"/>
    <property type="match status" value="1"/>
</dbReference>
<name>A0A385STR8_9BACT</name>
<feature type="domain" description="Putative restriction endonuclease" evidence="1">
    <location>
        <begin position="24"/>
        <end position="170"/>
    </location>
</feature>
<dbReference type="PANTHER" id="PTHR34107">
    <property type="entry name" value="SLL0198 PROTEIN-RELATED"/>
    <property type="match status" value="1"/>
</dbReference>
<dbReference type="InterPro" id="IPR008538">
    <property type="entry name" value="Uma2"/>
</dbReference>
<keyword evidence="2" id="KW-0540">Nuclease</keyword>
<dbReference type="PANTHER" id="PTHR34107:SF4">
    <property type="entry name" value="SLL1222 PROTEIN"/>
    <property type="match status" value="1"/>
</dbReference>
<dbReference type="AlphaFoldDB" id="A0A385STR8"/>
<dbReference type="EMBL" id="CP032382">
    <property type="protein sequence ID" value="AYB33080.1"/>
    <property type="molecule type" value="Genomic_DNA"/>
</dbReference>
<dbReference type="GO" id="GO:0004519">
    <property type="term" value="F:endonuclease activity"/>
    <property type="evidence" value="ECO:0007669"/>
    <property type="project" value="UniProtKB-KW"/>
</dbReference>
<keyword evidence="2" id="KW-0255">Endonuclease</keyword>
<reference evidence="3" key="1">
    <citation type="submission" date="2018-09" db="EMBL/GenBank/DDBJ databases">
        <title>Chryseolinea sp. KIS68-18 isolated from soil.</title>
        <authorList>
            <person name="Weon H.-Y."/>
            <person name="Kwon S.-W."/>
            <person name="Lee S.A."/>
        </authorList>
    </citation>
    <scope>NUCLEOTIDE SEQUENCE [LARGE SCALE GENOMIC DNA]</scope>
    <source>
        <strain evidence="3">KIS68-18</strain>
    </source>
</reference>
<dbReference type="Gene3D" id="3.90.1570.10">
    <property type="entry name" value="tt1808, chain A"/>
    <property type="match status" value="1"/>
</dbReference>
<organism evidence="2 3">
    <name type="scientific">Chryseolinea soli</name>
    <dbReference type="NCBI Taxonomy" id="2321403"/>
    <lineage>
        <taxon>Bacteria</taxon>
        <taxon>Pseudomonadati</taxon>
        <taxon>Bacteroidota</taxon>
        <taxon>Cytophagia</taxon>
        <taxon>Cytophagales</taxon>
        <taxon>Fulvivirgaceae</taxon>
        <taxon>Chryseolinea</taxon>
    </lineage>
</organism>
<dbReference type="KEGG" id="chk:D4L85_21970"/>